<dbReference type="GO" id="GO:0019441">
    <property type="term" value="P:L-tryptophan catabolic process to kynurenine"/>
    <property type="evidence" value="ECO:0007669"/>
    <property type="project" value="InterPro"/>
</dbReference>
<keyword evidence="2" id="KW-1133">Transmembrane helix</keyword>
<keyword evidence="2" id="KW-0472">Membrane</keyword>
<organism evidence="3 4">
    <name type="scientific">Diplodia seriata</name>
    <dbReference type="NCBI Taxonomy" id="420778"/>
    <lineage>
        <taxon>Eukaryota</taxon>
        <taxon>Fungi</taxon>
        <taxon>Dikarya</taxon>
        <taxon>Ascomycota</taxon>
        <taxon>Pezizomycotina</taxon>
        <taxon>Dothideomycetes</taxon>
        <taxon>Dothideomycetes incertae sedis</taxon>
        <taxon>Botryosphaeriales</taxon>
        <taxon>Botryosphaeriaceae</taxon>
        <taxon>Diplodia</taxon>
    </lineage>
</organism>
<sequence length="340" mass="37626">MPFTDATLPKMPEFDALTLDPQGPPGNTWGLFGEKDELGMLNLLTPETVAAAAKEIKTGVRFSLDLPLNQPAFPSFDRQPFHHEIRQRGAGRNVNDDIVTFNTQSSSQWDGFRHYGNQEHKCYYMGHTQDDILKSDIIGTNAWLRAGGIQGRAILLDYPSWAATHSIPISPFTSQPIPLTHIRALLTSRNITPRRGDILLLRTGLDSALKALTPSEQRAIASRPSPDFIGLEAGCETLAWLWECGFSAVASDAPSFERGPVLGGHADAGHTLHQWLLAGWGVPIGELFDLEEVAAACGREGRWSFFFSSVPLKVSGVRSFFFFFPLFGGWWWGGFWGLKR</sequence>
<keyword evidence="2" id="KW-0812">Transmembrane</keyword>
<dbReference type="PANTHER" id="PTHR34861">
    <property type="match status" value="1"/>
</dbReference>
<evidence type="ECO:0000256" key="2">
    <source>
        <dbReference type="SAM" id="Phobius"/>
    </source>
</evidence>
<dbReference type="Gene3D" id="3.50.30.50">
    <property type="entry name" value="Putative cyclase"/>
    <property type="match status" value="1"/>
</dbReference>
<accession>A0A1S8B2L3</accession>
<dbReference type="Pfam" id="PF04199">
    <property type="entry name" value="Cyclase"/>
    <property type="match status" value="1"/>
</dbReference>
<dbReference type="InterPro" id="IPR037175">
    <property type="entry name" value="KFase_sf"/>
</dbReference>
<protein>
    <recommendedName>
        <fullName evidence="5">Cyclase</fullName>
    </recommendedName>
</protein>
<dbReference type="GO" id="GO:0004061">
    <property type="term" value="F:arylformamidase activity"/>
    <property type="evidence" value="ECO:0007669"/>
    <property type="project" value="InterPro"/>
</dbReference>
<name>A0A1S8B2L3_9PEZI</name>
<gene>
    <name evidence="3" type="ORF">BK809_0002733</name>
</gene>
<evidence type="ECO:0000313" key="3">
    <source>
        <dbReference type="EMBL" id="OMP81739.1"/>
    </source>
</evidence>
<comment type="similarity">
    <text evidence="1">Belongs to the Cyclase 1 superfamily.</text>
</comment>
<dbReference type="EMBL" id="MSZU01000115">
    <property type="protein sequence ID" value="OMP81739.1"/>
    <property type="molecule type" value="Genomic_DNA"/>
</dbReference>
<evidence type="ECO:0000256" key="1">
    <source>
        <dbReference type="ARBA" id="ARBA00007865"/>
    </source>
</evidence>
<dbReference type="OrthoDB" id="5396at2759"/>
<dbReference type="PANTHER" id="PTHR34861:SF11">
    <property type="entry name" value="CYCLASE"/>
    <property type="match status" value="1"/>
</dbReference>
<reference evidence="3 4" key="1">
    <citation type="submission" date="2017-01" db="EMBL/GenBank/DDBJ databases">
        <title>Draft genome sequence of Diplodia seriata F98.1, a fungal species involved in grapevine trunk diseases.</title>
        <authorList>
            <person name="Robert-Siegwald G."/>
            <person name="Vallet J."/>
            <person name="Abou-Mansour E."/>
            <person name="Xu J."/>
            <person name="Rey P."/>
            <person name="Bertsch C."/>
            <person name="Rego C."/>
            <person name="Larignon P."/>
            <person name="Fontaine F."/>
            <person name="Lebrun M.-H."/>
        </authorList>
    </citation>
    <scope>NUCLEOTIDE SEQUENCE [LARGE SCALE GENOMIC DNA]</scope>
    <source>
        <strain evidence="3 4">F98.1</strain>
    </source>
</reference>
<evidence type="ECO:0000313" key="4">
    <source>
        <dbReference type="Proteomes" id="UP000190776"/>
    </source>
</evidence>
<comment type="caution">
    <text evidence="3">The sequence shown here is derived from an EMBL/GenBank/DDBJ whole genome shotgun (WGS) entry which is preliminary data.</text>
</comment>
<dbReference type="InterPro" id="IPR007325">
    <property type="entry name" value="KFase/CYL"/>
</dbReference>
<dbReference type="Proteomes" id="UP000190776">
    <property type="component" value="Unassembled WGS sequence"/>
</dbReference>
<evidence type="ECO:0008006" key="5">
    <source>
        <dbReference type="Google" id="ProtNLM"/>
    </source>
</evidence>
<feature type="transmembrane region" description="Helical" evidence="2">
    <location>
        <begin position="320"/>
        <end position="338"/>
    </location>
</feature>
<dbReference type="SUPFAM" id="SSF102198">
    <property type="entry name" value="Putative cyclase"/>
    <property type="match status" value="1"/>
</dbReference>
<dbReference type="STRING" id="420778.A0A1S8B2L3"/>
<dbReference type="AlphaFoldDB" id="A0A1S8B2L3"/>
<proteinExistence type="inferred from homology"/>